<feature type="region of interest" description="Disordered" evidence="1">
    <location>
        <begin position="250"/>
        <end position="269"/>
    </location>
</feature>
<proteinExistence type="predicted"/>
<evidence type="ECO:0000313" key="2">
    <source>
        <dbReference type="EMBL" id="BBL35244.1"/>
    </source>
</evidence>
<dbReference type="EMBL" id="AP019755">
    <property type="protein sequence ID" value="BBL35244.1"/>
    <property type="molecule type" value="Genomic_DNA"/>
</dbReference>
<accession>A0A4Y1YMJ8</accession>
<dbReference type="AlphaFoldDB" id="A0A4Y1YMJ8"/>
<evidence type="ECO:0008006" key="4">
    <source>
        <dbReference type="Google" id="ProtNLM"/>
    </source>
</evidence>
<dbReference type="Pfam" id="PF13444">
    <property type="entry name" value="Acetyltransf_5"/>
    <property type="match status" value="1"/>
</dbReference>
<dbReference type="KEGG" id="nst:Nstercoris_01506"/>
<sequence>MKNDLERAFHQYFEIVSADTPELLKEVFNLRFRVLCINNTIPGFEPANFPDKLEQDEYDQRSAHFLLRHCPSDTFIGTTRLILPDPNYPEKQLPTELNTQFYPEFQVNASMRKHTAEISRFVILSDFFKRKHEHYSLAGPVDIPPQSANIPHERRRFPHPMLGLIVGIMQTCARHEIYHLISSMEPALNKLLGFYGMQLNPVGPSTDFHGFRTPYYGYLVDILNRMHCKHQSIWELVTDHGNLKAIKSNHSVPTKQTTPSPFDHVCMSE</sequence>
<dbReference type="Gene3D" id="3.40.630.30">
    <property type="match status" value="1"/>
</dbReference>
<gene>
    <name evidence="2" type="ORF">Nstercoris_01506</name>
</gene>
<keyword evidence="3" id="KW-1185">Reference proteome</keyword>
<organism evidence="2 3">
    <name type="scientific">Nitrosomonas stercoris</name>
    <dbReference type="NCBI Taxonomy" id="1444684"/>
    <lineage>
        <taxon>Bacteria</taxon>
        <taxon>Pseudomonadati</taxon>
        <taxon>Pseudomonadota</taxon>
        <taxon>Betaproteobacteria</taxon>
        <taxon>Nitrosomonadales</taxon>
        <taxon>Nitrosomonadaceae</taxon>
        <taxon>Nitrosomonas</taxon>
    </lineage>
</organism>
<evidence type="ECO:0000256" key="1">
    <source>
        <dbReference type="SAM" id="MobiDB-lite"/>
    </source>
</evidence>
<dbReference type="SUPFAM" id="SSF55729">
    <property type="entry name" value="Acyl-CoA N-acyltransferases (Nat)"/>
    <property type="match status" value="1"/>
</dbReference>
<dbReference type="Proteomes" id="UP000316473">
    <property type="component" value="Chromosome"/>
</dbReference>
<reference evidence="2 3" key="1">
    <citation type="submission" date="2019-06" db="EMBL/GenBank/DDBJ databases">
        <title>Nitrosomonas stercoris KYUHI-S whole genome shotgun sequence.</title>
        <authorList>
            <person name="Nakagawa T."/>
            <person name="Tsuchiya Y."/>
            <person name="Takahashi R."/>
        </authorList>
    </citation>
    <scope>NUCLEOTIDE SEQUENCE [LARGE SCALE GENOMIC DNA]</scope>
    <source>
        <strain evidence="2 3">KYUHI-S</strain>
    </source>
</reference>
<dbReference type="InterPro" id="IPR022484">
    <property type="entry name" value="PEP-CTERM/exosrtase_acylTfrase"/>
</dbReference>
<dbReference type="InterPro" id="IPR016181">
    <property type="entry name" value="Acyl_CoA_acyltransferase"/>
</dbReference>
<name>A0A4Y1YMJ8_9PROT</name>
<dbReference type="NCBIfam" id="TIGR03694">
    <property type="entry name" value="exosort_acyl"/>
    <property type="match status" value="1"/>
</dbReference>
<feature type="compositionally biased region" description="Polar residues" evidence="1">
    <location>
        <begin position="250"/>
        <end position="260"/>
    </location>
</feature>
<evidence type="ECO:0000313" key="3">
    <source>
        <dbReference type="Proteomes" id="UP000316473"/>
    </source>
</evidence>
<protein>
    <recommendedName>
        <fullName evidence="4">PEP-CTERM/exosortase system-associated acyltransferase</fullName>
    </recommendedName>
</protein>